<sequence>MEAMMKLNLKVPLLLLLVVFLAVAKAQDGEIAPSPALENGAVGFVPVLCTLLFTSLVSFFALTSQEMSSYSCLGIVRELMDLRLFFQWIFRWFICMMTFICSDGLFVW</sequence>
<keyword evidence="1" id="KW-1133">Transmembrane helix</keyword>
<name>A0AAV7G3J5_DENCH</name>
<evidence type="ECO:0000313" key="4">
    <source>
        <dbReference type="Proteomes" id="UP000775213"/>
    </source>
</evidence>
<keyword evidence="1" id="KW-0472">Membrane</keyword>
<comment type="caution">
    <text evidence="3">The sequence shown here is derived from an EMBL/GenBank/DDBJ whole genome shotgun (WGS) entry which is preliminary data.</text>
</comment>
<reference evidence="3 4" key="1">
    <citation type="journal article" date="2021" name="Hortic Res">
        <title>Chromosome-scale assembly of the Dendrobium chrysotoxum genome enhances the understanding of orchid evolution.</title>
        <authorList>
            <person name="Zhang Y."/>
            <person name="Zhang G.Q."/>
            <person name="Zhang D."/>
            <person name="Liu X.D."/>
            <person name="Xu X.Y."/>
            <person name="Sun W.H."/>
            <person name="Yu X."/>
            <person name="Zhu X."/>
            <person name="Wang Z.W."/>
            <person name="Zhao X."/>
            <person name="Zhong W.Y."/>
            <person name="Chen H."/>
            <person name="Yin W.L."/>
            <person name="Huang T."/>
            <person name="Niu S.C."/>
            <person name="Liu Z.J."/>
        </authorList>
    </citation>
    <scope>NUCLEOTIDE SEQUENCE [LARGE SCALE GENOMIC DNA]</scope>
    <source>
        <strain evidence="3">Lindl</strain>
    </source>
</reference>
<evidence type="ECO:0000313" key="3">
    <source>
        <dbReference type="EMBL" id="KAH0450730.1"/>
    </source>
</evidence>
<gene>
    <name evidence="3" type="ORF">IEQ34_021422</name>
</gene>
<evidence type="ECO:0008006" key="5">
    <source>
        <dbReference type="Google" id="ProtNLM"/>
    </source>
</evidence>
<organism evidence="3 4">
    <name type="scientific">Dendrobium chrysotoxum</name>
    <name type="common">Orchid</name>
    <dbReference type="NCBI Taxonomy" id="161865"/>
    <lineage>
        <taxon>Eukaryota</taxon>
        <taxon>Viridiplantae</taxon>
        <taxon>Streptophyta</taxon>
        <taxon>Embryophyta</taxon>
        <taxon>Tracheophyta</taxon>
        <taxon>Spermatophyta</taxon>
        <taxon>Magnoliopsida</taxon>
        <taxon>Liliopsida</taxon>
        <taxon>Asparagales</taxon>
        <taxon>Orchidaceae</taxon>
        <taxon>Epidendroideae</taxon>
        <taxon>Malaxideae</taxon>
        <taxon>Dendrobiinae</taxon>
        <taxon>Dendrobium</taxon>
    </lineage>
</organism>
<dbReference type="EMBL" id="JAGFBR010000018">
    <property type="protein sequence ID" value="KAH0450730.1"/>
    <property type="molecule type" value="Genomic_DNA"/>
</dbReference>
<feature type="transmembrane region" description="Helical" evidence="1">
    <location>
        <begin position="42"/>
        <end position="63"/>
    </location>
</feature>
<evidence type="ECO:0000256" key="2">
    <source>
        <dbReference type="SAM" id="SignalP"/>
    </source>
</evidence>
<feature type="chain" id="PRO_5043552159" description="Transmembrane protein" evidence="2">
    <location>
        <begin position="27"/>
        <end position="108"/>
    </location>
</feature>
<feature type="transmembrane region" description="Helical" evidence="1">
    <location>
        <begin position="84"/>
        <end position="107"/>
    </location>
</feature>
<protein>
    <recommendedName>
        <fullName evidence="5">Transmembrane protein</fullName>
    </recommendedName>
</protein>
<feature type="signal peptide" evidence="2">
    <location>
        <begin position="1"/>
        <end position="26"/>
    </location>
</feature>
<keyword evidence="1" id="KW-0812">Transmembrane</keyword>
<dbReference type="Proteomes" id="UP000775213">
    <property type="component" value="Unassembled WGS sequence"/>
</dbReference>
<dbReference type="AlphaFoldDB" id="A0AAV7G3J5"/>
<accession>A0AAV7G3J5</accession>
<keyword evidence="2" id="KW-0732">Signal</keyword>
<keyword evidence="4" id="KW-1185">Reference proteome</keyword>
<evidence type="ECO:0000256" key="1">
    <source>
        <dbReference type="SAM" id="Phobius"/>
    </source>
</evidence>
<proteinExistence type="predicted"/>